<dbReference type="AlphaFoldDB" id="A0A062UV49"/>
<dbReference type="Proteomes" id="UP000027153">
    <property type="component" value="Unassembled WGS sequence"/>
</dbReference>
<dbReference type="Gene3D" id="2.40.50.140">
    <property type="entry name" value="Nucleic acid-binding proteins"/>
    <property type="match status" value="1"/>
</dbReference>
<protein>
    <recommendedName>
        <fullName evidence="4">Nucleic acid binding OB-fold tRNA/helicase-type</fullName>
    </recommendedName>
</protein>
<dbReference type="Gene3D" id="1.10.10.10">
    <property type="entry name" value="Winged helix-like DNA-binding domain superfamily/Winged helix DNA-binding domain"/>
    <property type="match status" value="1"/>
</dbReference>
<evidence type="ECO:0000313" key="2">
    <source>
        <dbReference type="EMBL" id="KCZ70891.1"/>
    </source>
</evidence>
<keyword evidence="3" id="KW-1185">Reference proteome</keyword>
<reference evidence="2 3" key="1">
    <citation type="journal article" date="2013" name="Nature">
        <title>Anaerobic oxidation of methane coupled to nitrate reduction in a novel archaeal lineage.</title>
        <authorList>
            <person name="Haroon M.F."/>
            <person name="Hu S."/>
            <person name="Shi Y."/>
            <person name="Imelfort M."/>
            <person name="Keller J."/>
            <person name="Hugenholtz P."/>
            <person name="Yuan Z."/>
            <person name="Tyson G.W."/>
        </authorList>
    </citation>
    <scope>NUCLEOTIDE SEQUENCE [LARGE SCALE GENOMIC DNA]</scope>
    <source>
        <strain evidence="2 3">ANME-2d</strain>
    </source>
</reference>
<accession>A0A062UV49</accession>
<sequence>MDNIIDREVAWRIFAYEFNRSDLCLSEGDERATNYIITLTGVKCNRLFIVGVVTEVENIGAGNSLWKARIADPTGVTTVYAGQYQPEAAIFLSELKVPAYVAVVGKARTYEPEGGNVYTSIRPEEINNADEKLRDRWVLDTAERTLERIRIIEDALRSGLSGNDLMEYLLGNGANAVLADGVARAVEHYKNLDIIITELKDALIHAVEMVSSDDVHRTEDVQHAPEEQRTEEIKKADVADEEKESTQEPLTEEPEAEIEKEPKEVLADIIDKLDTGRGTSFSGIVEAATAAGIDAESIEAGIKELMAEGRCYEPKIGVLRKV</sequence>
<dbReference type="EMBL" id="JMIY01000007">
    <property type="protein sequence ID" value="KCZ70891.1"/>
    <property type="molecule type" value="Genomic_DNA"/>
</dbReference>
<dbReference type="OrthoDB" id="56523at2157"/>
<dbReference type="RefSeq" id="WP_052368945.1">
    <property type="nucleotide sequence ID" value="NZ_JMIY01000007.1"/>
</dbReference>
<name>A0A062UV49_9EURY</name>
<feature type="compositionally biased region" description="Basic and acidic residues" evidence="1">
    <location>
        <begin position="214"/>
        <end position="238"/>
    </location>
</feature>
<feature type="region of interest" description="Disordered" evidence="1">
    <location>
        <begin position="214"/>
        <end position="263"/>
    </location>
</feature>
<proteinExistence type="predicted"/>
<evidence type="ECO:0000256" key="1">
    <source>
        <dbReference type="SAM" id="MobiDB-lite"/>
    </source>
</evidence>
<gene>
    <name evidence="2" type="ORF">ANME2D_02917</name>
</gene>
<dbReference type="InterPro" id="IPR012340">
    <property type="entry name" value="NA-bd_OB-fold"/>
</dbReference>
<organism evidence="2 3">
    <name type="scientific">Candidatus Methanoperedens nitratireducens</name>
    <dbReference type="NCBI Taxonomy" id="1392998"/>
    <lineage>
        <taxon>Archaea</taxon>
        <taxon>Methanobacteriati</taxon>
        <taxon>Methanobacteriota</taxon>
        <taxon>Stenosarchaea group</taxon>
        <taxon>Methanomicrobia</taxon>
        <taxon>Methanosarcinales</taxon>
        <taxon>ANME-2 cluster</taxon>
        <taxon>Candidatus Methanoperedentaceae</taxon>
        <taxon>Candidatus Methanoperedens</taxon>
    </lineage>
</organism>
<dbReference type="InterPro" id="IPR036388">
    <property type="entry name" value="WH-like_DNA-bd_sf"/>
</dbReference>
<evidence type="ECO:0000313" key="3">
    <source>
        <dbReference type="Proteomes" id="UP000027153"/>
    </source>
</evidence>
<evidence type="ECO:0008006" key="4">
    <source>
        <dbReference type="Google" id="ProtNLM"/>
    </source>
</evidence>
<comment type="caution">
    <text evidence="2">The sequence shown here is derived from an EMBL/GenBank/DDBJ whole genome shotgun (WGS) entry which is preliminary data.</text>
</comment>